<protein>
    <submittedName>
        <fullName evidence="2">Uncharacterized protein</fullName>
    </submittedName>
</protein>
<sequence length="108" mass="12254">MRNVEARNVMRAGNHLIVISAPPLRTKSCCTVRAERRSEERRRSNVHFIPASSAAVPHQHATGEFTPAVATYPLLFDPLGTEACYKPYSFSFILFFIIARFLFFYSGE</sequence>
<keyword evidence="3" id="KW-1185">Reference proteome</keyword>
<gene>
    <name evidence="2" type="ORF">R1flu_028984</name>
</gene>
<dbReference type="AlphaFoldDB" id="A0ABD1XR50"/>
<keyword evidence="1" id="KW-1133">Transmembrane helix</keyword>
<dbReference type="EMBL" id="JBHFFA010000008">
    <property type="protein sequence ID" value="KAL2610411.1"/>
    <property type="molecule type" value="Genomic_DNA"/>
</dbReference>
<keyword evidence="1" id="KW-0472">Membrane</keyword>
<reference evidence="2 3" key="1">
    <citation type="submission" date="2024-09" db="EMBL/GenBank/DDBJ databases">
        <title>Chromosome-scale assembly of Riccia fluitans.</title>
        <authorList>
            <person name="Paukszto L."/>
            <person name="Sawicki J."/>
            <person name="Karawczyk K."/>
            <person name="Piernik-Szablinska J."/>
            <person name="Szczecinska M."/>
            <person name="Mazdziarz M."/>
        </authorList>
    </citation>
    <scope>NUCLEOTIDE SEQUENCE [LARGE SCALE GENOMIC DNA]</scope>
    <source>
        <strain evidence="2">Rf_01</strain>
        <tissue evidence="2">Aerial parts of the thallus</tissue>
    </source>
</reference>
<feature type="transmembrane region" description="Helical" evidence="1">
    <location>
        <begin position="88"/>
        <end position="105"/>
    </location>
</feature>
<proteinExistence type="predicted"/>
<keyword evidence="1" id="KW-0812">Transmembrane</keyword>
<comment type="caution">
    <text evidence="2">The sequence shown here is derived from an EMBL/GenBank/DDBJ whole genome shotgun (WGS) entry which is preliminary data.</text>
</comment>
<dbReference type="Proteomes" id="UP001605036">
    <property type="component" value="Unassembled WGS sequence"/>
</dbReference>
<evidence type="ECO:0000256" key="1">
    <source>
        <dbReference type="SAM" id="Phobius"/>
    </source>
</evidence>
<accession>A0ABD1XR50</accession>
<evidence type="ECO:0000313" key="3">
    <source>
        <dbReference type="Proteomes" id="UP001605036"/>
    </source>
</evidence>
<organism evidence="2 3">
    <name type="scientific">Riccia fluitans</name>
    <dbReference type="NCBI Taxonomy" id="41844"/>
    <lineage>
        <taxon>Eukaryota</taxon>
        <taxon>Viridiplantae</taxon>
        <taxon>Streptophyta</taxon>
        <taxon>Embryophyta</taxon>
        <taxon>Marchantiophyta</taxon>
        <taxon>Marchantiopsida</taxon>
        <taxon>Marchantiidae</taxon>
        <taxon>Marchantiales</taxon>
        <taxon>Ricciaceae</taxon>
        <taxon>Riccia</taxon>
    </lineage>
</organism>
<evidence type="ECO:0000313" key="2">
    <source>
        <dbReference type="EMBL" id="KAL2610411.1"/>
    </source>
</evidence>
<name>A0ABD1XR50_9MARC</name>